<evidence type="ECO:0000313" key="2">
    <source>
        <dbReference type="EMBL" id="THU73932.1"/>
    </source>
</evidence>
<feature type="region of interest" description="Disordered" evidence="1">
    <location>
        <begin position="931"/>
        <end position="956"/>
    </location>
</feature>
<proteinExistence type="predicted"/>
<feature type="region of interest" description="Disordered" evidence="1">
    <location>
        <begin position="53"/>
        <end position="128"/>
    </location>
</feature>
<gene>
    <name evidence="2" type="ORF">C4D60_Mb04t28060</name>
</gene>
<feature type="compositionally biased region" description="Low complexity" evidence="1">
    <location>
        <begin position="1017"/>
        <end position="1039"/>
    </location>
</feature>
<evidence type="ECO:0000256" key="1">
    <source>
        <dbReference type="SAM" id="MobiDB-lite"/>
    </source>
</evidence>
<dbReference type="InterPro" id="IPR039317">
    <property type="entry name" value="TIC"/>
</dbReference>
<feature type="compositionally biased region" description="Low complexity" evidence="1">
    <location>
        <begin position="708"/>
        <end position="720"/>
    </location>
</feature>
<feature type="compositionally biased region" description="Polar residues" evidence="1">
    <location>
        <begin position="1257"/>
        <end position="1267"/>
    </location>
</feature>
<feature type="compositionally biased region" description="Basic and acidic residues" evidence="1">
    <location>
        <begin position="369"/>
        <end position="378"/>
    </location>
</feature>
<feature type="compositionally biased region" description="Basic and acidic residues" evidence="1">
    <location>
        <begin position="148"/>
        <end position="163"/>
    </location>
</feature>
<dbReference type="STRING" id="52838.A0A4S8KF73"/>
<feature type="compositionally biased region" description="Low complexity" evidence="1">
    <location>
        <begin position="1150"/>
        <end position="1162"/>
    </location>
</feature>
<accession>A0A4S8KF73</accession>
<feature type="compositionally biased region" description="Low complexity" evidence="1">
    <location>
        <begin position="10"/>
        <end position="19"/>
    </location>
</feature>
<feature type="region of interest" description="Disordered" evidence="1">
    <location>
        <begin position="395"/>
        <end position="418"/>
    </location>
</feature>
<feature type="region of interest" description="Disordered" evidence="1">
    <location>
        <begin position="1"/>
        <end position="39"/>
    </location>
</feature>
<feature type="compositionally biased region" description="Polar residues" evidence="1">
    <location>
        <begin position="1040"/>
        <end position="1082"/>
    </location>
</feature>
<evidence type="ECO:0008006" key="4">
    <source>
        <dbReference type="Google" id="ProtNLM"/>
    </source>
</evidence>
<feature type="compositionally biased region" description="Basic and acidic residues" evidence="1">
    <location>
        <begin position="307"/>
        <end position="318"/>
    </location>
</feature>
<feature type="region of interest" description="Disordered" evidence="1">
    <location>
        <begin position="1017"/>
        <end position="1112"/>
    </location>
</feature>
<dbReference type="GO" id="GO:0042752">
    <property type="term" value="P:regulation of circadian rhythm"/>
    <property type="evidence" value="ECO:0007669"/>
    <property type="project" value="InterPro"/>
</dbReference>
<feature type="region of interest" description="Disordered" evidence="1">
    <location>
        <begin position="1242"/>
        <end position="1267"/>
    </location>
</feature>
<dbReference type="PANTHER" id="PTHR34798">
    <property type="entry name" value="PROTEIN TIME FOR COFFEE"/>
    <property type="match status" value="1"/>
</dbReference>
<feature type="region of interest" description="Disordered" evidence="1">
    <location>
        <begin position="1144"/>
        <end position="1169"/>
    </location>
</feature>
<feature type="compositionally biased region" description="Basic residues" evidence="1">
    <location>
        <begin position="101"/>
        <end position="119"/>
    </location>
</feature>
<protein>
    <recommendedName>
        <fullName evidence="4">Protein TIME FOR COFFEE</fullName>
    </recommendedName>
</protein>
<feature type="compositionally biased region" description="Polar residues" evidence="1">
    <location>
        <begin position="698"/>
        <end position="707"/>
    </location>
</feature>
<dbReference type="PANTHER" id="PTHR34798:SF2">
    <property type="entry name" value="PROTEIN TIME FOR COFFEE"/>
    <property type="match status" value="1"/>
</dbReference>
<dbReference type="Proteomes" id="UP000317650">
    <property type="component" value="Chromosome 4"/>
</dbReference>
<organism evidence="2 3">
    <name type="scientific">Musa balbisiana</name>
    <name type="common">Banana</name>
    <dbReference type="NCBI Taxonomy" id="52838"/>
    <lineage>
        <taxon>Eukaryota</taxon>
        <taxon>Viridiplantae</taxon>
        <taxon>Streptophyta</taxon>
        <taxon>Embryophyta</taxon>
        <taxon>Tracheophyta</taxon>
        <taxon>Spermatophyta</taxon>
        <taxon>Magnoliopsida</taxon>
        <taxon>Liliopsida</taxon>
        <taxon>Zingiberales</taxon>
        <taxon>Musaceae</taxon>
        <taxon>Musa</taxon>
    </lineage>
</organism>
<dbReference type="GO" id="GO:0005634">
    <property type="term" value="C:nucleus"/>
    <property type="evidence" value="ECO:0007669"/>
    <property type="project" value="TreeGrafter"/>
</dbReference>
<evidence type="ECO:0000313" key="3">
    <source>
        <dbReference type="Proteomes" id="UP000317650"/>
    </source>
</evidence>
<feature type="region of interest" description="Disordered" evidence="1">
    <location>
        <begin position="247"/>
        <end position="332"/>
    </location>
</feature>
<feature type="compositionally biased region" description="Low complexity" evidence="1">
    <location>
        <begin position="186"/>
        <end position="196"/>
    </location>
</feature>
<feature type="region of interest" description="Disordered" evidence="1">
    <location>
        <begin position="356"/>
        <end position="381"/>
    </location>
</feature>
<feature type="region of interest" description="Disordered" evidence="1">
    <location>
        <begin position="148"/>
        <end position="229"/>
    </location>
</feature>
<reference evidence="2 3" key="1">
    <citation type="journal article" date="2019" name="Nat. Plants">
        <title>Genome sequencing of Musa balbisiana reveals subgenome evolution and function divergence in polyploid bananas.</title>
        <authorList>
            <person name="Yao X."/>
        </authorList>
    </citation>
    <scope>NUCLEOTIDE SEQUENCE [LARGE SCALE GENOMIC DNA]</scope>
    <source>
        <strain evidence="3">cv. DH-PKW</strain>
        <tissue evidence="2">Leaves</tissue>
    </source>
</reference>
<feature type="region of interest" description="Disordered" evidence="1">
    <location>
        <begin position="888"/>
        <end position="912"/>
    </location>
</feature>
<name>A0A4S8KF73_MUSBA</name>
<sequence length="1267" mass="133877">MERNREARRGTTAASTATNGSGGGGGGLSRRRQRNSSGFIAKVREEQCISCHHTRWSHESPVLGGGGGGGEQITQQASISPSSLSPASATQLTPPSSNGSLRKKMHQKPITGAKHRPPKISKSTSFGQDEIEIEVAEVLYGMTRRFECLPKQDNHKLDSKDVDGGSGNEAKSRLSSPSSPSPSPAAYPSALPSSNSCSNPAPLPTIAPKRKRPRPVRFDEESSTSPVGLYNLSSISLSSIAKMDPEHQIKAAASSPRSERNNASPAIIQGGGSADVLVSQAGLSDVQQQESAKTEKKDLHPSSGGSDARDGVENKEELVSPAKDSICTDVDANLRETPARKIMPDSPKEVKMKIDLMAPPPGKLSPDAGDLHDFDSDLKPQGPEIEMALKMNNENKEEKATESALVRDGQQTEKSMEKDFDLKKQVAIKQNLDLQLDLENPKQDIIVTDKVQMSKLQVKDPKVEPKQEKSASSLHVPMTVGAWPGTFPPYGYIGQVPHLQAVVPMDATACHSNSSQLPALHHMHPRPKRCITHCYIAQMISNHQKFARMNSFWTAGAAPFLGVKNCNLTSEAALSGKPMQGSFLGMNIGSMEEGKGTPALIAAYTGLTSQEKMPAATKLETTQRKQLILQQMPQSGTATNMPSNAYPFPMPPHITGATPFRGASYPQAMPFFYPSHMLHPSQLRPQQQHAVLPLPPHAQQSHQNPGTSSGSSQKQLQQSQCIGESGAGRTGSSSHSFLANQRHDLPQHSHAQEYSKGMEDNLSVANAAIAISSGGGHGDKQAIYQQAHQKQNVKVDFTSPQPFGIPGASFGGILSAPPGIDFSSIAQNHAIFQSLPDASRYGYHQMAAAAAHAAEQKKVHKVAEDGKPVARELVNTNMTSEDNRKIMSASKVPGNCPQNSFTSTKSEGEPPISSVVGNNVVAASRSHNLIQATANGGGGSPTQWPQAKTSAARGAVPAAAAPTPVVKNSLLQLQGRVSQQPLPTQSHQAQISFGATSSKVVPSGGQHLLGACGSLSPSSAAVGSPSNSNSASKSAGGSPRSSTSVKPGPQSSAIPLPQQSTVKQSALGSISKSLPMSNSSMPSILGHRQKVPGHSSNTKQQQPSQQLQKQQPFSQAQLFFSNPHMQQGASAQPGASAPNAAQYYHKRQPEQTQRQPQQQQQQNSAVSSSGMLSVCASSALMPAGSSTSSDPAKAVTAMNSMKGLPSPCFFGAAQLAVAAQSASGSPHPSIPATFAYMSLPSVSMKPSAEQKPAAGSDNLQSWQAEKR</sequence>
<feature type="region of interest" description="Disordered" evidence="1">
    <location>
        <begin position="696"/>
        <end position="736"/>
    </location>
</feature>
<dbReference type="AlphaFoldDB" id="A0A4S8KF73"/>
<comment type="caution">
    <text evidence="2">The sequence shown here is derived from an EMBL/GenBank/DDBJ whole genome shotgun (WGS) entry which is preliminary data.</text>
</comment>
<feature type="compositionally biased region" description="Low complexity" evidence="1">
    <location>
        <begin position="1099"/>
        <end position="1112"/>
    </location>
</feature>
<keyword evidence="3" id="KW-1185">Reference proteome</keyword>
<feature type="compositionally biased region" description="Low complexity" evidence="1">
    <location>
        <begin position="74"/>
        <end position="93"/>
    </location>
</feature>
<feature type="compositionally biased region" description="Polar residues" evidence="1">
    <location>
        <begin position="281"/>
        <end position="291"/>
    </location>
</feature>
<dbReference type="EMBL" id="PYDT01000001">
    <property type="protein sequence ID" value="THU73932.1"/>
    <property type="molecule type" value="Genomic_DNA"/>
</dbReference>
<feature type="compositionally biased region" description="Polar residues" evidence="1">
    <location>
        <begin position="896"/>
        <end position="905"/>
    </location>
</feature>